<comment type="caution">
    <text evidence="4">The sequence shown here is derived from an EMBL/GenBank/DDBJ whole genome shotgun (WGS) entry which is preliminary data.</text>
</comment>
<evidence type="ECO:0000256" key="1">
    <source>
        <dbReference type="ARBA" id="ARBA00010634"/>
    </source>
</evidence>
<dbReference type="Pfam" id="PF04333">
    <property type="entry name" value="MlaA"/>
    <property type="match status" value="1"/>
</dbReference>
<dbReference type="InterPro" id="IPR007428">
    <property type="entry name" value="MlaA"/>
</dbReference>
<dbReference type="PRINTS" id="PR01805">
    <property type="entry name" value="VACJLIPOPROT"/>
</dbReference>
<dbReference type="PANTHER" id="PTHR30035:SF3">
    <property type="entry name" value="INTERMEMBRANE PHOSPHOLIPID TRANSPORT SYSTEM LIPOPROTEIN MLAA"/>
    <property type="match status" value="1"/>
</dbReference>
<evidence type="ECO:0000256" key="2">
    <source>
        <dbReference type="ARBA" id="ARBA00022729"/>
    </source>
</evidence>
<feature type="chain" id="PRO_5045893126" evidence="3">
    <location>
        <begin position="24"/>
        <end position="258"/>
    </location>
</feature>
<keyword evidence="5" id="KW-1185">Reference proteome</keyword>
<keyword evidence="4" id="KW-0449">Lipoprotein</keyword>
<evidence type="ECO:0000256" key="3">
    <source>
        <dbReference type="SAM" id="SignalP"/>
    </source>
</evidence>
<gene>
    <name evidence="4" type="ORF">GPA22_07330</name>
</gene>
<feature type="signal peptide" evidence="3">
    <location>
        <begin position="1"/>
        <end position="23"/>
    </location>
</feature>
<evidence type="ECO:0000313" key="5">
    <source>
        <dbReference type="Proteomes" id="UP000623795"/>
    </source>
</evidence>
<dbReference type="PANTHER" id="PTHR30035">
    <property type="entry name" value="LIPOPROTEIN VACJ-RELATED"/>
    <property type="match status" value="1"/>
</dbReference>
<evidence type="ECO:0000313" key="4">
    <source>
        <dbReference type="EMBL" id="NMG43543.1"/>
    </source>
</evidence>
<protein>
    <submittedName>
        <fullName evidence="4">VacJ family lipoprotein</fullName>
    </submittedName>
</protein>
<dbReference type="PROSITE" id="PS51257">
    <property type="entry name" value="PROKAR_LIPOPROTEIN"/>
    <property type="match status" value="1"/>
</dbReference>
<dbReference type="EMBL" id="WTVN01000008">
    <property type="protein sequence ID" value="NMG43543.1"/>
    <property type="molecule type" value="Genomic_DNA"/>
</dbReference>
<name>A0ABX1PW12_9RHOO</name>
<organism evidence="4 5">
    <name type="scientific">Aromatoleum toluvorans</name>
    <dbReference type="NCBI Taxonomy" id="92002"/>
    <lineage>
        <taxon>Bacteria</taxon>
        <taxon>Pseudomonadati</taxon>
        <taxon>Pseudomonadota</taxon>
        <taxon>Betaproteobacteria</taxon>
        <taxon>Rhodocyclales</taxon>
        <taxon>Rhodocyclaceae</taxon>
        <taxon>Aromatoleum</taxon>
    </lineage>
</organism>
<reference evidence="4 5" key="1">
    <citation type="submission" date="2019-12" db="EMBL/GenBank/DDBJ databases">
        <title>Comparative genomics gives insights into the taxonomy of the Azoarcus-Aromatoleum group and reveals separate origins of nif in the plant-associated Azoarcus and non-plant-associated Aromatoleum sub-groups.</title>
        <authorList>
            <person name="Lafos M."/>
            <person name="Maluk M."/>
            <person name="Batista M."/>
            <person name="Junghare M."/>
            <person name="Carmona M."/>
            <person name="Faoro H."/>
            <person name="Cruz L.M."/>
            <person name="Battistoni F."/>
            <person name="De Souza E."/>
            <person name="Pedrosa F."/>
            <person name="Chen W.-M."/>
            <person name="Poole P.S."/>
            <person name="Dixon R.A."/>
            <person name="James E.K."/>
        </authorList>
    </citation>
    <scope>NUCLEOTIDE SEQUENCE [LARGE SCALE GENOMIC DNA]</scope>
    <source>
        <strain evidence="4 5">Td21</strain>
    </source>
</reference>
<comment type="similarity">
    <text evidence="1">Belongs to the MlaA family.</text>
</comment>
<proteinExistence type="inferred from homology"/>
<accession>A0ABX1PW12</accession>
<keyword evidence="2 3" id="KW-0732">Signal</keyword>
<dbReference type="RefSeq" id="WP_169255444.1">
    <property type="nucleotide sequence ID" value="NZ_WTVN01000008.1"/>
</dbReference>
<dbReference type="Proteomes" id="UP000623795">
    <property type="component" value="Unassembled WGS sequence"/>
</dbReference>
<sequence>MKKNITSRFAQALALGGAVVALAGCTVRFANPDDPLESYNRAMFTFNEKVDEVAIQPVAKAYDKVTPLPVRTGVGNFFGNVGDVWIGGNNLLQGKFTDGLSDLLRFALNSTVGILGLFDVASELNLSKHDEDFGQTLGWWGVGEGAYFVVPFFGPRTIRDAVVLPIDLYGDNVWGIDDIATRNSLTALRLVHVRANLLGIDKTLEEGTLDKYSYARDFYLQQRRYRVFDGNPPLDELDFNGAGQHDDDAGRLVKAGRQ</sequence>